<dbReference type="Pfam" id="PF07883">
    <property type="entry name" value="Cupin_2"/>
    <property type="match status" value="2"/>
</dbReference>
<evidence type="ECO:0000313" key="3">
    <source>
        <dbReference type="EMBL" id="SVC39740.1"/>
    </source>
</evidence>
<dbReference type="InterPro" id="IPR051610">
    <property type="entry name" value="GPI/OXD"/>
</dbReference>
<evidence type="ECO:0000256" key="1">
    <source>
        <dbReference type="ARBA" id="ARBA00022723"/>
    </source>
</evidence>
<feature type="domain" description="Cupin type-2" evidence="2">
    <location>
        <begin position="182"/>
        <end position="231"/>
    </location>
</feature>
<dbReference type="EMBL" id="UINC01089013">
    <property type="protein sequence ID" value="SVC39740.1"/>
    <property type="molecule type" value="Genomic_DNA"/>
</dbReference>
<feature type="domain" description="Cupin type-2" evidence="2">
    <location>
        <begin position="53"/>
        <end position="112"/>
    </location>
</feature>
<dbReference type="PANTHER" id="PTHR35848">
    <property type="entry name" value="OXALATE-BINDING PROTEIN"/>
    <property type="match status" value="1"/>
</dbReference>
<protein>
    <recommendedName>
        <fullName evidence="2">Cupin type-2 domain-containing protein</fullName>
    </recommendedName>
</protein>
<keyword evidence="1" id="KW-0479">Metal-binding</keyword>
<organism evidence="3">
    <name type="scientific">marine metagenome</name>
    <dbReference type="NCBI Taxonomy" id="408172"/>
    <lineage>
        <taxon>unclassified sequences</taxon>
        <taxon>metagenomes</taxon>
        <taxon>ecological metagenomes</taxon>
    </lineage>
</organism>
<dbReference type="GO" id="GO:0046872">
    <property type="term" value="F:metal ion binding"/>
    <property type="evidence" value="ECO:0007669"/>
    <property type="project" value="UniProtKB-KW"/>
</dbReference>
<name>A0A382LSY7_9ZZZZ</name>
<reference evidence="3" key="1">
    <citation type="submission" date="2018-05" db="EMBL/GenBank/DDBJ databases">
        <authorList>
            <person name="Lanie J.A."/>
            <person name="Ng W.-L."/>
            <person name="Kazmierczak K.M."/>
            <person name="Andrzejewski T.M."/>
            <person name="Davidsen T.M."/>
            <person name="Wayne K.J."/>
            <person name="Tettelin H."/>
            <person name="Glass J.I."/>
            <person name="Rusch D."/>
            <person name="Podicherti R."/>
            <person name="Tsui H.-C.T."/>
            <person name="Winkler M.E."/>
        </authorList>
    </citation>
    <scope>NUCLEOTIDE SEQUENCE</scope>
</reference>
<dbReference type="InterPro" id="IPR013096">
    <property type="entry name" value="Cupin_2"/>
</dbReference>
<dbReference type="AlphaFoldDB" id="A0A382LSY7"/>
<dbReference type="InterPro" id="IPR014710">
    <property type="entry name" value="RmlC-like_jellyroll"/>
</dbReference>
<proteinExistence type="predicted"/>
<dbReference type="Gene3D" id="2.60.120.10">
    <property type="entry name" value="Jelly Rolls"/>
    <property type="match status" value="2"/>
</dbReference>
<sequence>VTTSRAIVRNWRDADPYIGHDNAVVRAIFSPPKDGETAPHQCLQHMSGFARHDLQGGKDGDRHAHTNAEQYYYILSGEADVDIGDDTYPVREGSVCYFPPEVEHQLRAADRTEWVEYLIITCGTEGSGSKPYVTNWRQSTPGIGAHGYAATWQILERFNEEEPVTSQPCLLSFYYLARQAVSRGRASDMHQHDDKEQIYYVLEGEGTVVTGFDAHPLREGDTVYLPQGVPHM</sequence>
<dbReference type="SUPFAM" id="SSF51182">
    <property type="entry name" value="RmlC-like cupins"/>
    <property type="match status" value="2"/>
</dbReference>
<evidence type="ECO:0000259" key="2">
    <source>
        <dbReference type="Pfam" id="PF07883"/>
    </source>
</evidence>
<feature type="non-terminal residue" evidence="3">
    <location>
        <position position="232"/>
    </location>
</feature>
<dbReference type="InterPro" id="IPR011051">
    <property type="entry name" value="RmlC_Cupin_sf"/>
</dbReference>
<accession>A0A382LSY7</accession>
<feature type="non-terminal residue" evidence="3">
    <location>
        <position position="1"/>
    </location>
</feature>
<gene>
    <name evidence="3" type="ORF">METZ01_LOCUS292594</name>
</gene>